<accession>A0A0H5C5W7</accession>
<feature type="transmembrane region" description="Helical" evidence="1">
    <location>
        <begin position="507"/>
        <end position="524"/>
    </location>
</feature>
<feature type="transmembrane region" description="Helical" evidence="1">
    <location>
        <begin position="165"/>
        <end position="183"/>
    </location>
</feature>
<dbReference type="Pfam" id="PF23021">
    <property type="entry name" value="6TM_2nd_PGAP2IP"/>
    <property type="match status" value="1"/>
</dbReference>
<dbReference type="Gene3D" id="3.60.10.10">
    <property type="entry name" value="Endonuclease/exonuclease/phosphatase"/>
    <property type="match status" value="1"/>
</dbReference>
<evidence type="ECO:0000313" key="6">
    <source>
        <dbReference type="EMBL" id="CEP23368.1"/>
    </source>
</evidence>
<dbReference type="InterPro" id="IPR053912">
    <property type="entry name" value="PGAP2IP_TM_1nd"/>
</dbReference>
<dbReference type="AlphaFoldDB" id="A0A0H5C5W7"/>
<feature type="transmembrane region" description="Helical" evidence="1">
    <location>
        <begin position="374"/>
        <end position="394"/>
    </location>
</feature>
<evidence type="ECO:0000259" key="3">
    <source>
        <dbReference type="Pfam" id="PF23021"/>
    </source>
</evidence>
<feature type="domain" description="CWH43-like N-terminal" evidence="2">
    <location>
        <begin position="12"/>
        <end position="221"/>
    </location>
</feature>
<evidence type="ECO:0000259" key="5">
    <source>
        <dbReference type="Pfam" id="PF23226"/>
    </source>
</evidence>
<evidence type="ECO:0000259" key="2">
    <source>
        <dbReference type="Pfam" id="PF10277"/>
    </source>
</evidence>
<evidence type="ECO:0000259" key="4">
    <source>
        <dbReference type="Pfam" id="PF23022"/>
    </source>
</evidence>
<protein>
    <recommendedName>
        <fullName evidence="8">Calcofluor white hypersensitive protein</fullName>
    </recommendedName>
</protein>
<dbReference type="InterPro" id="IPR053911">
    <property type="entry name" value="PGAP2IP_TM_2nd"/>
</dbReference>
<dbReference type="GO" id="GO:0006506">
    <property type="term" value="P:GPI anchor biosynthetic process"/>
    <property type="evidence" value="ECO:0007669"/>
    <property type="project" value="TreeGrafter"/>
</dbReference>
<feature type="domain" description="PGAP2IP second transmembrane" evidence="3">
    <location>
        <begin position="442"/>
        <end position="615"/>
    </location>
</feature>
<dbReference type="InterPro" id="IPR051916">
    <property type="entry name" value="GPI-anchor_lipid_remodeler"/>
</dbReference>
<feature type="transmembrane region" description="Helical" evidence="1">
    <location>
        <begin position="104"/>
        <end position="123"/>
    </location>
</feature>
<dbReference type="Pfam" id="PF10277">
    <property type="entry name" value="Frag1"/>
    <property type="match status" value="1"/>
</dbReference>
<feature type="domain" description="PGAP2IP first transmembrane" evidence="4">
    <location>
        <begin position="268"/>
        <end position="423"/>
    </location>
</feature>
<reference evidence="7" key="1">
    <citation type="journal article" date="2015" name="J. Biotechnol.">
        <title>The structure of the Cyberlindnera jadinii genome and its relation to Candida utilis analyzed by the occurrence of single nucleotide polymorphisms.</title>
        <authorList>
            <person name="Rupp O."/>
            <person name="Brinkrolf K."/>
            <person name="Buerth C."/>
            <person name="Kunigo M."/>
            <person name="Schneider J."/>
            <person name="Jaenicke S."/>
            <person name="Goesmann A."/>
            <person name="Puehler A."/>
            <person name="Jaeger K.-E."/>
            <person name="Ernst J.F."/>
        </authorList>
    </citation>
    <scope>NUCLEOTIDE SEQUENCE [LARGE SCALE GENOMIC DNA]</scope>
    <source>
        <strain evidence="7">ATCC 18201 / CBS 1600 / BCRC 20928 / JCM 3617 / NBRC 0987 / NRRL Y-1542</strain>
    </source>
</reference>
<dbReference type="InterPro" id="IPR057315">
    <property type="entry name" value="Exo_endo_phos_PGAP2IP_C"/>
</dbReference>
<organism evidence="6 7">
    <name type="scientific">Cyberlindnera jadinii (strain ATCC 18201 / CBS 1600 / BCRC 20928 / JCM 3617 / NBRC 0987 / NRRL Y-1542)</name>
    <name type="common">Torula yeast</name>
    <name type="synonym">Candida utilis</name>
    <dbReference type="NCBI Taxonomy" id="983966"/>
    <lineage>
        <taxon>Eukaryota</taxon>
        <taxon>Fungi</taxon>
        <taxon>Dikarya</taxon>
        <taxon>Ascomycota</taxon>
        <taxon>Saccharomycotina</taxon>
        <taxon>Saccharomycetes</taxon>
        <taxon>Phaffomycetales</taxon>
        <taxon>Phaffomycetaceae</taxon>
        <taxon>Cyberlindnera</taxon>
    </lineage>
</organism>
<proteinExistence type="predicted"/>
<feature type="transmembrane region" description="Helical" evidence="1">
    <location>
        <begin position="482"/>
        <end position="500"/>
    </location>
</feature>
<feature type="transmembrane region" description="Helical" evidence="1">
    <location>
        <begin position="12"/>
        <end position="39"/>
    </location>
</feature>
<dbReference type="PANTHER" id="PTHR14859">
    <property type="entry name" value="CALCOFLUOR WHITE HYPERSENSITIVE PROTEIN PRECURSOR"/>
    <property type="match status" value="1"/>
</dbReference>
<dbReference type="Proteomes" id="UP000038830">
    <property type="component" value="Unassembled WGS sequence"/>
</dbReference>
<dbReference type="GO" id="GO:0005783">
    <property type="term" value="C:endoplasmic reticulum"/>
    <property type="evidence" value="ECO:0007669"/>
    <property type="project" value="TreeGrafter"/>
</dbReference>
<gene>
    <name evidence="6" type="ORF">BN1211_3943</name>
</gene>
<dbReference type="SUPFAM" id="SSF56219">
    <property type="entry name" value="DNase I-like"/>
    <property type="match status" value="1"/>
</dbReference>
<feature type="transmembrane region" description="Helical" evidence="1">
    <location>
        <begin position="530"/>
        <end position="550"/>
    </location>
</feature>
<dbReference type="InterPro" id="IPR036691">
    <property type="entry name" value="Endo/exonu/phosph_ase_sf"/>
</dbReference>
<feature type="transmembrane region" description="Helical" evidence="1">
    <location>
        <begin position="135"/>
        <end position="153"/>
    </location>
</feature>
<feature type="transmembrane region" description="Helical" evidence="1">
    <location>
        <begin position="406"/>
        <end position="424"/>
    </location>
</feature>
<evidence type="ECO:0000313" key="7">
    <source>
        <dbReference type="Proteomes" id="UP000038830"/>
    </source>
</evidence>
<feature type="transmembrane region" description="Helical" evidence="1">
    <location>
        <begin position="260"/>
        <end position="284"/>
    </location>
</feature>
<dbReference type="PANTHER" id="PTHR14859:SF1">
    <property type="entry name" value="PGAP2-INTERACTING PROTEIN"/>
    <property type="match status" value="1"/>
</dbReference>
<keyword evidence="1" id="KW-0812">Transmembrane</keyword>
<feature type="domain" description="PGAP2IP C-terminal nuclease-like" evidence="5">
    <location>
        <begin position="662"/>
        <end position="905"/>
    </location>
</feature>
<dbReference type="InterPro" id="IPR019402">
    <property type="entry name" value="CWH43_N"/>
</dbReference>
<feature type="transmembrane region" description="Helical" evidence="1">
    <location>
        <begin position="562"/>
        <end position="585"/>
    </location>
</feature>
<dbReference type="Pfam" id="PF23022">
    <property type="entry name" value="6TM_1st_PGAP2IP"/>
    <property type="match status" value="1"/>
</dbReference>
<keyword evidence="1" id="KW-0472">Membrane</keyword>
<sequence length="930" mass="103650">MSEGRSLLTLNASYISIAHTVCAASAFIAALIVGCLLHYNKIVENAHYGYPDEWFPSVSATIGDRYPERAVFQILIALTSGPRFLLLITSFFRYSGTKTTSQNVFGLLVGVLRTVTCGGWVYITSTDDHDAHDVFMIAYIVLTIPWDTYVITATPKRTRLRSYRLWTCLAFFGTLVPLIYWFIQHKIHRVAGAYSVYAYFEWSLIILDIAFDAWTVVDFADLTLVLQGTELGFQLKQETTESSSAETSAYSVNDVGLFEIVINTINAFMFWSVITGLPLVVWYFSLWELAFSGFEVSIVANIFTFLLLIPFVKKFFTYYPQVSRFIGVLAGVGSYKIHQEDYRLLANGIACVFMWISLANEVHCYSFDNKRGKVYATTFTLGLILTSIAKFANYTNNPIWPIMNEFNGGWNMTGLIIGLVSALFTPRSKSTGTTVSAVENTPSFLITSVGLGALLFSLHAMITDSSTMITWLWEGYPHVGPTAVPHGAISITVALLGAYLGLAYPAITSPIFVILGCISAAVLYNLRGWLGYAGVLGYTIFLTSAVPAYFNQASKFHPGKIFTLTGLINIIYLLAHVWVVAYAFVPAGWLLRERTDIVLGSSTVLVAAGLLSFNKLSAPQIDVSSALCSVKKIIYPLIVISGLIAYIRLPTSDPVPYHPGTNMFTAGIWTIHFGLDNEMWASEGRMRDLIRDLELDIVGLLESDTQRVVMGNRDLTQKLAHDLNMYADFGPGPNKHTWGAALLSKFPIINSTHHLLPSPVGELAPAIHATLDIYGELVDVVVFHSGQEEDVEDRLLQSLGVRDIMGSSNRPMVLLSYLVTTPLEGNYHNYVSDKSGMHDVDPTDWDRWCQYILYKNLERTAYARVSRSTITDTEVQAAKFVVNSPEAQSYSQQRISEDDVPEEMRFPLMFYGEGVRGHAYHVFDEPRYYE</sequence>
<dbReference type="Pfam" id="PF23226">
    <property type="entry name" value="Exo_endo_phos_PGAP2IP"/>
    <property type="match status" value="1"/>
</dbReference>
<feature type="transmembrane region" description="Helical" evidence="1">
    <location>
        <begin position="344"/>
        <end position="362"/>
    </location>
</feature>
<dbReference type="GO" id="GO:0031505">
    <property type="term" value="P:fungal-type cell wall organization"/>
    <property type="evidence" value="ECO:0007669"/>
    <property type="project" value="TreeGrafter"/>
</dbReference>
<evidence type="ECO:0000256" key="1">
    <source>
        <dbReference type="SAM" id="Phobius"/>
    </source>
</evidence>
<dbReference type="FunFam" id="3.60.10.10:FF:000031">
    <property type="entry name" value="Calcofluor white hypersensitive protein"/>
    <property type="match status" value="1"/>
</dbReference>
<evidence type="ECO:0008006" key="8">
    <source>
        <dbReference type="Google" id="ProtNLM"/>
    </source>
</evidence>
<dbReference type="EMBL" id="CDQK01000004">
    <property type="protein sequence ID" value="CEP23368.1"/>
    <property type="molecule type" value="Genomic_DNA"/>
</dbReference>
<keyword evidence="1" id="KW-1133">Transmembrane helix</keyword>
<feature type="transmembrane region" description="Helical" evidence="1">
    <location>
        <begin position="444"/>
        <end position="462"/>
    </location>
</feature>
<name>A0A0H5C5W7_CYBJN</name>
<dbReference type="GO" id="GO:0016020">
    <property type="term" value="C:membrane"/>
    <property type="evidence" value="ECO:0007669"/>
    <property type="project" value="GOC"/>
</dbReference>
<feature type="transmembrane region" description="Helical" evidence="1">
    <location>
        <begin position="290"/>
        <end position="309"/>
    </location>
</feature>
<dbReference type="PROSITE" id="PS51257">
    <property type="entry name" value="PROKAR_LIPOPROTEIN"/>
    <property type="match status" value="1"/>
</dbReference>